<gene>
    <name evidence="1" type="ORF">MUN53_05205</name>
</gene>
<sequence length="286" mass="33159">MKTNRKWWGLIVALFCSISVLQAEEWWEKREFLTYSPRYFGPNAFPFPELMGGKLPSRWEVEVRGEYHTMPGDQTQDVFARVYIPIAKGKAGIMANWTIAEWYKTSEAVRDERSAVETEPAIPCHGDIVLNFFYQVLRNEKWADISVSANLKTASGNRLCDARYTDAASYWFDVNIGRDLWKNPAYNSFVRIEGLAGFYCWMTNLDDNRQNDAVCYGGAVSGAWKNLSARCDLVGFRGYLNNGDRPLLLRTKLEYEIKKNIISFRYRHGLHDFLYDSYSLAYIRCF</sequence>
<proteinExistence type="predicted"/>
<accession>A0ABT0BZL0</accession>
<reference evidence="1 2" key="1">
    <citation type="submission" date="2022-03" db="EMBL/GenBank/DDBJ databases">
        <title>Parabacteroides sp. nov. isolated from swine feces.</title>
        <authorList>
            <person name="Bak J.E."/>
        </authorList>
    </citation>
    <scope>NUCLEOTIDE SEQUENCE [LARGE SCALE GENOMIC DNA]</scope>
    <source>
        <strain evidence="1 2">AGMB00274</strain>
    </source>
</reference>
<evidence type="ECO:0000313" key="2">
    <source>
        <dbReference type="Proteomes" id="UP001165444"/>
    </source>
</evidence>
<evidence type="ECO:0000313" key="1">
    <source>
        <dbReference type="EMBL" id="MCJ2380013.1"/>
    </source>
</evidence>
<keyword evidence="2" id="KW-1185">Reference proteome</keyword>
<protein>
    <submittedName>
        <fullName evidence="1">Uncharacterized protein</fullName>
    </submittedName>
</protein>
<dbReference type="EMBL" id="JAKZMM010000009">
    <property type="protein sequence ID" value="MCJ2380013.1"/>
    <property type="molecule type" value="Genomic_DNA"/>
</dbReference>
<name>A0ABT0BZL0_9BACT</name>
<organism evidence="1 2">
    <name type="scientific">Parabacteroides faecalis</name>
    <dbReference type="NCBI Taxonomy" id="2924040"/>
    <lineage>
        <taxon>Bacteria</taxon>
        <taxon>Pseudomonadati</taxon>
        <taxon>Bacteroidota</taxon>
        <taxon>Bacteroidia</taxon>
        <taxon>Bacteroidales</taxon>
        <taxon>Tannerellaceae</taxon>
        <taxon>Parabacteroides</taxon>
    </lineage>
</organism>
<comment type="caution">
    <text evidence="1">The sequence shown here is derived from an EMBL/GenBank/DDBJ whole genome shotgun (WGS) entry which is preliminary data.</text>
</comment>
<dbReference type="RefSeq" id="WP_243323705.1">
    <property type="nucleotide sequence ID" value="NZ_JAKZMM010000009.1"/>
</dbReference>
<dbReference type="Proteomes" id="UP001165444">
    <property type="component" value="Unassembled WGS sequence"/>
</dbReference>